<dbReference type="EMBL" id="JBAHYK010000017">
    <property type="protein sequence ID" value="KAL0581063.1"/>
    <property type="molecule type" value="Genomic_DNA"/>
</dbReference>
<name>A0ABR3FZU3_9AGAR</name>
<keyword evidence="5" id="KW-1185">Reference proteome</keyword>
<evidence type="ECO:0000313" key="5">
    <source>
        <dbReference type="Proteomes" id="UP001465976"/>
    </source>
</evidence>
<feature type="domain" description="UNC-45/Cro1/She4 central" evidence="3">
    <location>
        <begin position="22"/>
        <end position="187"/>
    </location>
</feature>
<evidence type="ECO:0000313" key="4">
    <source>
        <dbReference type="EMBL" id="KAL0581063.1"/>
    </source>
</evidence>
<evidence type="ECO:0000256" key="2">
    <source>
        <dbReference type="ARBA" id="ARBA00022490"/>
    </source>
</evidence>
<sequence length="676" mass="72423">MTSNSQQLVNEATQSLRLPEELSYIINAFSPSSPSDGRSKAYLVLSAFCQGVRQSHSSQNQQVDGSDPATQALARVFSPLILGKLEETNENDSLGGISFLTALFQVDWQAAASIFQQETLLELIMDSVDLNPSAELSVEVAHLLGQASGYKTSRLALSPEAIAWLERARSSKEPALRAAGAIAIIKLAKGTITDIASDPTAQKRDTASTNVDGLVGVMKQLVIDEDSGESSLSDAVEGLAYMSVDPTVKEDISRDAPFLKRLFTLVPKRKSASSAETSSTLLYGVVVIIGNICAYRPQLTEEQKQMEKLRKMAKSSDTQGKEVQDALDNDDKVKERIKRMLAAGAMDVLASVAPQTDTVGVRLSIGKAMLDIVTDKENRGKVLQHGGTKILMELIKKATATSPTPNKEKSSPDAVHLEPIQALAKLAITSSPVQVFGPNVGAIYDAIRPLSTMIQHSSATQLQRFEGLMALTNLASASPEIADRAAGADGLLNKVETLVLDDHPLVQRAAVELICNLIVGSDNVFEKYSSSKSKIQIIVALSDAEDIQTRLASSGALATLLSSPSACKELLSLQFERHRVLPLLTQLIDPSVAPDNDDTEPHPGLVHRGVICARQFVLGVSEEKDREKIGKEAKEVGLVEALGNVVKGAKAGPEVVGPASEVLQFLQKYLDSSTSK</sequence>
<dbReference type="SUPFAM" id="SSF48371">
    <property type="entry name" value="ARM repeat"/>
    <property type="match status" value="2"/>
</dbReference>
<comment type="subcellular location">
    <subcellularLocation>
        <location evidence="1">Cytoplasm</location>
    </subcellularLocation>
</comment>
<dbReference type="InterPro" id="IPR024660">
    <property type="entry name" value="UCS_central_dom"/>
</dbReference>
<dbReference type="InterPro" id="IPR016024">
    <property type="entry name" value="ARM-type_fold"/>
</dbReference>
<protein>
    <submittedName>
        <fullName evidence="4">SWI5-dependent HO expression protein 4</fullName>
    </submittedName>
</protein>
<dbReference type="PANTHER" id="PTHR45994">
    <property type="entry name" value="FI21225P1"/>
    <property type="match status" value="1"/>
</dbReference>
<accession>A0ABR3FZU3</accession>
<proteinExistence type="predicted"/>
<dbReference type="PANTHER" id="PTHR45994:SF1">
    <property type="entry name" value="FI21225P1"/>
    <property type="match status" value="1"/>
</dbReference>
<keyword evidence="2" id="KW-0963">Cytoplasm</keyword>
<reference evidence="4 5" key="1">
    <citation type="submission" date="2024-02" db="EMBL/GenBank/DDBJ databases">
        <title>A draft genome for the cacao thread blight pathogen Marasmius crinis-equi.</title>
        <authorList>
            <person name="Cohen S.P."/>
            <person name="Baruah I.K."/>
            <person name="Amoako-Attah I."/>
            <person name="Bukari Y."/>
            <person name="Meinhardt L.W."/>
            <person name="Bailey B.A."/>
        </authorList>
    </citation>
    <scope>NUCLEOTIDE SEQUENCE [LARGE SCALE GENOMIC DNA]</scope>
    <source>
        <strain evidence="4 5">GH-76</strain>
    </source>
</reference>
<dbReference type="Gene3D" id="1.25.10.10">
    <property type="entry name" value="Leucine-rich Repeat Variant"/>
    <property type="match status" value="1"/>
</dbReference>
<dbReference type="InterPro" id="IPR011989">
    <property type="entry name" value="ARM-like"/>
</dbReference>
<comment type="caution">
    <text evidence="4">The sequence shown here is derived from an EMBL/GenBank/DDBJ whole genome shotgun (WGS) entry which is preliminary data.</text>
</comment>
<gene>
    <name evidence="4" type="primary">SHE4</name>
    <name evidence="4" type="ORF">V5O48_000956</name>
</gene>
<organism evidence="4 5">
    <name type="scientific">Marasmius crinis-equi</name>
    <dbReference type="NCBI Taxonomy" id="585013"/>
    <lineage>
        <taxon>Eukaryota</taxon>
        <taxon>Fungi</taxon>
        <taxon>Dikarya</taxon>
        <taxon>Basidiomycota</taxon>
        <taxon>Agaricomycotina</taxon>
        <taxon>Agaricomycetes</taxon>
        <taxon>Agaricomycetidae</taxon>
        <taxon>Agaricales</taxon>
        <taxon>Marasmiineae</taxon>
        <taxon>Marasmiaceae</taxon>
        <taxon>Marasmius</taxon>
    </lineage>
</organism>
<evidence type="ECO:0000256" key="1">
    <source>
        <dbReference type="ARBA" id="ARBA00004496"/>
    </source>
</evidence>
<dbReference type="Proteomes" id="UP001465976">
    <property type="component" value="Unassembled WGS sequence"/>
</dbReference>
<evidence type="ECO:0000259" key="3">
    <source>
        <dbReference type="Pfam" id="PF11701"/>
    </source>
</evidence>
<dbReference type="Pfam" id="PF11701">
    <property type="entry name" value="UNC45-central"/>
    <property type="match status" value="1"/>
</dbReference>